<organism evidence="3 4">
    <name type="scientific">Pelomonas cellulosilytica</name>
    <dbReference type="NCBI Taxonomy" id="2906762"/>
    <lineage>
        <taxon>Bacteria</taxon>
        <taxon>Pseudomonadati</taxon>
        <taxon>Pseudomonadota</taxon>
        <taxon>Betaproteobacteria</taxon>
        <taxon>Burkholderiales</taxon>
        <taxon>Sphaerotilaceae</taxon>
        <taxon>Roseateles</taxon>
    </lineage>
</organism>
<dbReference type="InterPro" id="IPR045336">
    <property type="entry name" value="MmgE_PrpD_N"/>
</dbReference>
<comment type="caution">
    <text evidence="3">The sequence shown here is derived from an EMBL/GenBank/DDBJ whole genome shotgun (WGS) entry which is preliminary data.</text>
</comment>
<comment type="similarity">
    <text evidence="1">Belongs to the PrpD family.</text>
</comment>
<sequence length="392" mass="41785">MTTYPTFVAERLTDFVCAWQQAQPHEMVLHQAKRLLLNQLKASAEASRQPAGLQLLAQAALAAGVAGPGTGVALWWSGLRVPRARAALLHGQLLEQLDYGDTHLPSQTSITAALLPDLLALGEIGRHGGARVLTALLVGVEVALAARDLTPAPHVASVARDLGAAASRCTLLGLTRAATSAALAPMCAAWPQAAGDAPQAGAALADLDDFRRVHEIALHCRPLPVAALAPVEAALALRAQAGGRSLQRLRLAVWPGSSKAPQRDELLLDSVATAWLMGQFTADERLAACREHPTTRRLRDTIHLWRDDRLPGVHASRLEAWFDDGGQEAVEIDFFLGSPAHPLCDSQLCELFRSAADDVVLPRRSGEILQALWGLDRSADVGGLLALLRRPA</sequence>
<feature type="domain" description="MmgE/PrpD N-terminal" evidence="2">
    <location>
        <begin position="10"/>
        <end position="186"/>
    </location>
</feature>
<protein>
    <submittedName>
        <fullName evidence="3">MmgE/PrpD family protein</fullName>
    </submittedName>
</protein>
<dbReference type="PANTHER" id="PTHR16943:SF8">
    <property type="entry name" value="2-METHYLCITRATE DEHYDRATASE"/>
    <property type="match status" value="1"/>
</dbReference>
<dbReference type="Proteomes" id="UP001200741">
    <property type="component" value="Unassembled WGS sequence"/>
</dbReference>
<keyword evidence="4" id="KW-1185">Reference proteome</keyword>
<proteinExistence type="inferred from homology"/>
<gene>
    <name evidence="3" type="ORF">LXT13_00370</name>
</gene>
<evidence type="ECO:0000313" key="3">
    <source>
        <dbReference type="EMBL" id="MCE4552901.1"/>
    </source>
</evidence>
<dbReference type="InterPro" id="IPR042183">
    <property type="entry name" value="MmgE/PrpD_sf_1"/>
</dbReference>
<dbReference type="EMBL" id="JAJTWU010000001">
    <property type="protein sequence ID" value="MCE4552901.1"/>
    <property type="molecule type" value="Genomic_DNA"/>
</dbReference>
<dbReference type="RefSeq" id="WP_233369616.1">
    <property type="nucleotide sequence ID" value="NZ_JAJTWU010000001.1"/>
</dbReference>
<evidence type="ECO:0000313" key="4">
    <source>
        <dbReference type="Proteomes" id="UP001200741"/>
    </source>
</evidence>
<reference evidence="3 4" key="1">
    <citation type="submission" date="2021-12" db="EMBL/GenBank/DDBJ databases">
        <title>Genome seq of P8.</title>
        <authorList>
            <person name="Seo T."/>
        </authorList>
    </citation>
    <scope>NUCLEOTIDE SEQUENCE [LARGE SCALE GENOMIC DNA]</scope>
    <source>
        <strain evidence="3 4">P8</strain>
    </source>
</reference>
<dbReference type="Gene3D" id="1.10.4100.10">
    <property type="entry name" value="2-methylcitrate dehydratase PrpD"/>
    <property type="match status" value="1"/>
</dbReference>
<accession>A0ABS8XPX8</accession>
<dbReference type="SUPFAM" id="SSF103378">
    <property type="entry name" value="2-methylcitrate dehydratase PrpD"/>
    <property type="match status" value="1"/>
</dbReference>
<evidence type="ECO:0000256" key="1">
    <source>
        <dbReference type="ARBA" id="ARBA00006174"/>
    </source>
</evidence>
<dbReference type="PANTHER" id="PTHR16943">
    <property type="entry name" value="2-METHYLCITRATE DEHYDRATASE-RELATED"/>
    <property type="match status" value="1"/>
</dbReference>
<evidence type="ECO:0000259" key="2">
    <source>
        <dbReference type="Pfam" id="PF03972"/>
    </source>
</evidence>
<dbReference type="InterPro" id="IPR036148">
    <property type="entry name" value="MmgE/PrpD_sf"/>
</dbReference>
<dbReference type="InterPro" id="IPR005656">
    <property type="entry name" value="MmgE_PrpD"/>
</dbReference>
<name>A0ABS8XPX8_9BURK</name>
<dbReference type="Pfam" id="PF03972">
    <property type="entry name" value="MmgE_PrpD_N"/>
    <property type="match status" value="1"/>
</dbReference>